<sequence>MKFFLNLSVFILGIGNMIPAQSQIRTVQCYPVGSPFAEPVIELGSGQQLFFSFDDLSSETNSYTYKIVHCDPDWNNSNLSSFTYLTGFFSNPLDNYEYSFNTVVPYTRFTLNLPNEEVGIKLSGNYLLQVYNDQNPDSAVVSQRFAVVENKVGIAASVVNSTNPTFLYTSQQLNFTVNYTGLQIYNPVRDTRVYVTQNQDPNSRRNFTPTFVRQNQLVYGNGSDNIFNGLSPFRNFQCSSLVYYTRYVKDVLKGPEGRYNFILVPGTVPQRYIPTPDRGGNFYIEAENVQNSDLEADYIVAHFAILYPEPIPGAEVYIYGKFADWQLLPELKMDYDAKNKAYVGQAELKQGYYDYMFAVVPSKEKKPDLVTMQNNFYQTPDEYNIRFYMYDYNVMCFRLLGYQTVGAKPMGS</sequence>
<dbReference type="Gene3D" id="2.60.40.10">
    <property type="entry name" value="Immunoglobulins"/>
    <property type="match status" value="1"/>
</dbReference>
<dbReference type="Proteomes" id="UP000284243">
    <property type="component" value="Unassembled WGS sequence"/>
</dbReference>
<dbReference type="AlphaFoldDB" id="A0A412TSE8"/>
<proteinExistence type="predicted"/>
<dbReference type="InterPro" id="IPR031345">
    <property type="entry name" value="T9SS_Plug_N"/>
</dbReference>
<protein>
    <submittedName>
        <fullName evidence="2">DUF5103 domain-containing protein</fullName>
    </submittedName>
</protein>
<dbReference type="RefSeq" id="WP_118160225.1">
    <property type="nucleotide sequence ID" value="NZ_CABJFF010000002.1"/>
</dbReference>
<dbReference type="EMBL" id="QRYC01000008">
    <property type="protein sequence ID" value="RGU56713.1"/>
    <property type="molecule type" value="Genomic_DNA"/>
</dbReference>
<evidence type="ECO:0000313" key="3">
    <source>
        <dbReference type="Proteomes" id="UP000284243"/>
    </source>
</evidence>
<accession>A0A412TSE8</accession>
<evidence type="ECO:0000259" key="1">
    <source>
        <dbReference type="Pfam" id="PF17116"/>
    </source>
</evidence>
<comment type="caution">
    <text evidence="2">The sequence shown here is derived from an EMBL/GenBank/DDBJ whole genome shotgun (WGS) entry which is preliminary data.</text>
</comment>
<name>A0A412TSE8_9BACT</name>
<reference evidence="2 3" key="1">
    <citation type="submission" date="2018-08" db="EMBL/GenBank/DDBJ databases">
        <title>A genome reference for cultivated species of the human gut microbiota.</title>
        <authorList>
            <person name="Zou Y."/>
            <person name="Xue W."/>
            <person name="Luo G."/>
        </authorList>
    </citation>
    <scope>NUCLEOTIDE SEQUENCE [LARGE SCALE GENOMIC DNA]</scope>
    <source>
        <strain evidence="2 3">AF16-14</strain>
    </source>
</reference>
<gene>
    <name evidence="2" type="ORF">DWW57_07510</name>
</gene>
<dbReference type="InterPro" id="IPR013783">
    <property type="entry name" value="Ig-like_fold"/>
</dbReference>
<dbReference type="Pfam" id="PF17116">
    <property type="entry name" value="T9SS_plug_1st"/>
    <property type="match status" value="1"/>
</dbReference>
<evidence type="ECO:0000313" key="2">
    <source>
        <dbReference type="EMBL" id="RGU56713.1"/>
    </source>
</evidence>
<organism evidence="2 3">
    <name type="scientific">Odoribacter splanchnicus</name>
    <dbReference type="NCBI Taxonomy" id="28118"/>
    <lineage>
        <taxon>Bacteria</taxon>
        <taxon>Pseudomonadati</taxon>
        <taxon>Bacteroidota</taxon>
        <taxon>Bacteroidia</taxon>
        <taxon>Bacteroidales</taxon>
        <taxon>Odoribacteraceae</taxon>
        <taxon>Odoribacter</taxon>
    </lineage>
</organism>
<feature type="domain" description="Type 9 secretion system plug protein N-terminal" evidence="1">
    <location>
        <begin position="24"/>
        <end position="149"/>
    </location>
</feature>